<sequence>MAGAFPQSAAMQTPQGARIARIDGFEIVCTLPEPIGNAMRFFDRRVTLLLCLTDADGQVGWGETWSMPGAAAAAIRGGLAQAVLAQADGAPRVLWNAMAQTLTYDRRGVTTMAMSAIDIAAWDLAARRAGMPVARLLGGAVRHEVPAYVSGPFLKPGGDPYRDFERDIDGYLRDGFKAMKLRLGLDARAEGALLTRLRRRVGDAFPLMADLNEGATVRSALVFAQHFAPSDLVWLEEPIRHDNLPGYVQLSKALPMALAGGEALLGVTPFRDFLAQGALDVVQPDLALCGGFTEGLKIAALADAYGVPVVPHVWGTAINFYASLQFIAGLPELRGPGLRYPMFEFDPSYNPFRDMCGTVGVRSDGRIAIPDGPGLGIEVDPQQFREHLVDQWSVTL</sequence>
<dbReference type="Pfam" id="PF02746">
    <property type="entry name" value="MR_MLE_N"/>
    <property type="match status" value="1"/>
</dbReference>
<dbReference type="InterPro" id="IPR036849">
    <property type="entry name" value="Enolase-like_C_sf"/>
</dbReference>
<evidence type="ECO:0000256" key="1">
    <source>
        <dbReference type="ARBA" id="ARBA00001946"/>
    </source>
</evidence>
<dbReference type="EMBL" id="BMYK01000020">
    <property type="protein sequence ID" value="GHC95356.1"/>
    <property type="molecule type" value="Genomic_DNA"/>
</dbReference>
<gene>
    <name evidence="5" type="primary">gci</name>
    <name evidence="5" type="ORF">GCM10007320_48260</name>
</gene>
<dbReference type="Gene3D" id="3.20.20.120">
    <property type="entry name" value="Enolase-like C-terminal domain"/>
    <property type="match status" value="1"/>
</dbReference>
<keyword evidence="6" id="KW-1185">Reference proteome</keyword>
<evidence type="ECO:0000256" key="3">
    <source>
        <dbReference type="ARBA" id="ARBA00022842"/>
    </source>
</evidence>
<organism evidence="5 6">
    <name type="scientific">Pseudorhodoferax aquiterrae</name>
    <dbReference type="NCBI Taxonomy" id="747304"/>
    <lineage>
        <taxon>Bacteria</taxon>
        <taxon>Pseudomonadati</taxon>
        <taxon>Pseudomonadota</taxon>
        <taxon>Betaproteobacteria</taxon>
        <taxon>Burkholderiales</taxon>
        <taxon>Comamonadaceae</taxon>
    </lineage>
</organism>
<evidence type="ECO:0000313" key="6">
    <source>
        <dbReference type="Proteomes" id="UP000626210"/>
    </source>
</evidence>
<dbReference type="InterPro" id="IPR046945">
    <property type="entry name" value="RHMD-like"/>
</dbReference>
<dbReference type="Gene3D" id="3.30.390.10">
    <property type="entry name" value="Enolase-like, N-terminal domain"/>
    <property type="match status" value="1"/>
</dbReference>
<evidence type="ECO:0000259" key="4">
    <source>
        <dbReference type="SMART" id="SM00922"/>
    </source>
</evidence>
<dbReference type="SFLD" id="SFLDG00179">
    <property type="entry name" value="mandelate_racemase"/>
    <property type="match status" value="1"/>
</dbReference>
<keyword evidence="3" id="KW-0460">Magnesium</keyword>
<comment type="caution">
    <text evidence="5">The sequence shown here is derived from an EMBL/GenBank/DDBJ whole genome shotgun (WGS) entry which is preliminary data.</text>
</comment>
<protein>
    <submittedName>
        <fullName evidence="5">D-galactarolactone cycloisomerase</fullName>
    </submittedName>
</protein>
<dbReference type="PROSITE" id="PS00908">
    <property type="entry name" value="MR_MLE_1"/>
    <property type="match status" value="1"/>
</dbReference>
<accession>A0ABQ3G8K6</accession>
<dbReference type="InterPro" id="IPR013342">
    <property type="entry name" value="Mandelate_racemase_C"/>
</dbReference>
<dbReference type="CDD" id="cd03316">
    <property type="entry name" value="MR_like"/>
    <property type="match status" value="1"/>
</dbReference>
<feature type="domain" description="Mandelate racemase/muconate lactonizing enzyme C-terminal" evidence="4">
    <location>
        <begin position="161"/>
        <end position="257"/>
    </location>
</feature>
<dbReference type="SUPFAM" id="SSF51604">
    <property type="entry name" value="Enolase C-terminal domain-like"/>
    <property type="match status" value="1"/>
</dbReference>
<evidence type="ECO:0000256" key="2">
    <source>
        <dbReference type="ARBA" id="ARBA00022723"/>
    </source>
</evidence>
<dbReference type="InterPro" id="IPR013341">
    <property type="entry name" value="Mandelate_racemase_N_dom"/>
</dbReference>
<evidence type="ECO:0000313" key="5">
    <source>
        <dbReference type="EMBL" id="GHC95356.1"/>
    </source>
</evidence>
<dbReference type="InterPro" id="IPR018110">
    <property type="entry name" value="Mandel_Rmase/mucon_lact_enz_CS"/>
</dbReference>
<dbReference type="SMART" id="SM00922">
    <property type="entry name" value="MR_MLE"/>
    <property type="match status" value="1"/>
</dbReference>
<dbReference type="PANTHER" id="PTHR13794:SF58">
    <property type="entry name" value="MITOCHONDRIAL ENOLASE SUPERFAMILY MEMBER 1"/>
    <property type="match status" value="1"/>
</dbReference>
<dbReference type="InterPro" id="IPR029017">
    <property type="entry name" value="Enolase-like_N"/>
</dbReference>
<dbReference type="SFLD" id="SFLDS00001">
    <property type="entry name" value="Enolase"/>
    <property type="match status" value="1"/>
</dbReference>
<dbReference type="PANTHER" id="PTHR13794">
    <property type="entry name" value="ENOLASE SUPERFAMILY, MANDELATE RACEMASE"/>
    <property type="match status" value="1"/>
</dbReference>
<name>A0ABQ3G8K6_9BURK</name>
<comment type="cofactor">
    <cofactor evidence="1">
        <name>Mg(2+)</name>
        <dbReference type="ChEBI" id="CHEBI:18420"/>
    </cofactor>
</comment>
<dbReference type="Proteomes" id="UP000626210">
    <property type="component" value="Unassembled WGS sequence"/>
</dbReference>
<dbReference type="PROSITE" id="PS00909">
    <property type="entry name" value="MR_MLE_2"/>
    <property type="match status" value="1"/>
</dbReference>
<dbReference type="SUPFAM" id="SSF54826">
    <property type="entry name" value="Enolase N-terminal domain-like"/>
    <property type="match status" value="1"/>
</dbReference>
<reference evidence="6" key="1">
    <citation type="journal article" date="2019" name="Int. J. Syst. Evol. Microbiol.">
        <title>The Global Catalogue of Microorganisms (GCM) 10K type strain sequencing project: providing services to taxonomists for standard genome sequencing and annotation.</title>
        <authorList>
            <consortium name="The Broad Institute Genomics Platform"/>
            <consortium name="The Broad Institute Genome Sequencing Center for Infectious Disease"/>
            <person name="Wu L."/>
            <person name="Ma J."/>
        </authorList>
    </citation>
    <scope>NUCLEOTIDE SEQUENCE [LARGE SCALE GENOMIC DNA]</scope>
    <source>
        <strain evidence="6">KCTC 23314</strain>
    </source>
</reference>
<keyword evidence="2" id="KW-0479">Metal-binding</keyword>
<proteinExistence type="predicted"/>
<dbReference type="InterPro" id="IPR029065">
    <property type="entry name" value="Enolase_C-like"/>
</dbReference>
<dbReference type="Pfam" id="PF13378">
    <property type="entry name" value="MR_MLE_C"/>
    <property type="match status" value="1"/>
</dbReference>